<comment type="subcellular location">
    <subcellularLocation>
        <location evidence="1">Cell outer membrane</location>
    </subcellularLocation>
</comment>
<gene>
    <name evidence="7" type="ORF">GCM10011491_38520</name>
</gene>
<dbReference type="PANTHER" id="PTHR38776">
    <property type="entry name" value="MLTA-INTERACTING PROTEIN-RELATED"/>
    <property type="match status" value="1"/>
</dbReference>
<keyword evidence="8" id="KW-1185">Reference proteome</keyword>
<name>A0A916WJS7_9HYPH</name>
<feature type="chain" id="PRO_5036965608" evidence="6">
    <location>
        <begin position="31"/>
        <end position="282"/>
    </location>
</feature>
<dbReference type="Pfam" id="PF06629">
    <property type="entry name" value="MipA"/>
    <property type="match status" value="1"/>
</dbReference>
<evidence type="ECO:0000313" key="7">
    <source>
        <dbReference type="EMBL" id="GGB06677.1"/>
    </source>
</evidence>
<comment type="caution">
    <text evidence="7">The sequence shown here is derived from an EMBL/GenBank/DDBJ whole genome shotgun (WGS) entry which is preliminary data.</text>
</comment>
<protein>
    <submittedName>
        <fullName evidence="7">MltA-interacting MipA family protein</fullName>
    </submittedName>
</protein>
<evidence type="ECO:0000256" key="3">
    <source>
        <dbReference type="ARBA" id="ARBA00022729"/>
    </source>
</evidence>
<dbReference type="Proteomes" id="UP000646478">
    <property type="component" value="Unassembled WGS sequence"/>
</dbReference>
<dbReference type="AlphaFoldDB" id="A0A916WJS7"/>
<dbReference type="PANTHER" id="PTHR38776:SF1">
    <property type="entry name" value="MLTA-INTERACTING PROTEIN-RELATED"/>
    <property type="match status" value="1"/>
</dbReference>
<proteinExistence type="inferred from homology"/>
<sequence>MSSISKTNRLVSPRIFGLALGMGMAASASAADLSPPEAPAEPALDQERFNERFEPKRNWSLIIGGGAMYKPEYEGSEDFKVSPIPFVSFTYGEWLEINPRGVTVTALDQNGFSLKGNVGYESGRDEDDHDRLRGLGEIDLAATVGAEAAYELGPVELYAAIDQTIGGSESLIGTFGIGYSAPVTERLILGAKAEAVVANDKHMEAYFGVDAAQSAASGLREYKPKAGLKRVNISANATYMLTDNWLVRGQAELGILTGDAADSPIVQEKLQPSVSLGLGYKF</sequence>
<feature type="signal peptide" evidence="6">
    <location>
        <begin position="1"/>
        <end position="30"/>
    </location>
</feature>
<reference evidence="7" key="2">
    <citation type="submission" date="2020-09" db="EMBL/GenBank/DDBJ databases">
        <authorList>
            <person name="Sun Q."/>
            <person name="Zhou Y."/>
        </authorList>
    </citation>
    <scope>NUCLEOTIDE SEQUENCE</scope>
    <source>
        <strain evidence="7">CGMCC 1.15082</strain>
    </source>
</reference>
<evidence type="ECO:0000256" key="1">
    <source>
        <dbReference type="ARBA" id="ARBA00004442"/>
    </source>
</evidence>
<dbReference type="RefSeq" id="WP_236016279.1">
    <property type="nucleotide sequence ID" value="NZ_BMHH01000020.1"/>
</dbReference>
<comment type="similarity">
    <text evidence="2">Belongs to the MipA/OmpV family.</text>
</comment>
<dbReference type="InterPro" id="IPR010583">
    <property type="entry name" value="MipA"/>
</dbReference>
<keyword evidence="4" id="KW-0472">Membrane</keyword>
<evidence type="ECO:0000256" key="2">
    <source>
        <dbReference type="ARBA" id="ARBA00005722"/>
    </source>
</evidence>
<dbReference type="GO" id="GO:0009279">
    <property type="term" value="C:cell outer membrane"/>
    <property type="evidence" value="ECO:0007669"/>
    <property type="project" value="UniProtKB-SubCell"/>
</dbReference>
<evidence type="ECO:0000256" key="5">
    <source>
        <dbReference type="ARBA" id="ARBA00023237"/>
    </source>
</evidence>
<keyword evidence="5" id="KW-0998">Cell outer membrane</keyword>
<accession>A0A916WJS7</accession>
<organism evidence="7 8">
    <name type="scientific">Brucella endophytica</name>
    <dbReference type="NCBI Taxonomy" id="1963359"/>
    <lineage>
        <taxon>Bacteria</taxon>
        <taxon>Pseudomonadati</taxon>
        <taxon>Pseudomonadota</taxon>
        <taxon>Alphaproteobacteria</taxon>
        <taxon>Hyphomicrobiales</taxon>
        <taxon>Brucellaceae</taxon>
        <taxon>Brucella/Ochrobactrum group</taxon>
        <taxon>Brucella</taxon>
    </lineage>
</organism>
<dbReference type="EMBL" id="BMHH01000020">
    <property type="protein sequence ID" value="GGB06677.1"/>
    <property type="molecule type" value="Genomic_DNA"/>
</dbReference>
<reference evidence="7" key="1">
    <citation type="journal article" date="2014" name="Int. J. Syst. Evol. Microbiol.">
        <title>Complete genome sequence of Corynebacterium casei LMG S-19264T (=DSM 44701T), isolated from a smear-ripened cheese.</title>
        <authorList>
            <consortium name="US DOE Joint Genome Institute (JGI-PGF)"/>
            <person name="Walter F."/>
            <person name="Albersmeier A."/>
            <person name="Kalinowski J."/>
            <person name="Ruckert C."/>
        </authorList>
    </citation>
    <scope>NUCLEOTIDE SEQUENCE</scope>
    <source>
        <strain evidence="7">CGMCC 1.15082</strain>
    </source>
</reference>
<keyword evidence="3 6" id="KW-0732">Signal</keyword>
<evidence type="ECO:0000256" key="4">
    <source>
        <dbReference type="ARBA" id="ARBA00023136"/>
    </source>
</evidence>
<evidence type="ECO:0000256" key="6">
    <source>
        <dbReference type="SAM" id="SignalP"/>
    </source>
</evidence>
<evidence type="ECO:0000313" key="8">
    <source>
        <dbReference type="Proteomes" id="UP000646478"/>
    </source>
</evidence>